<protein>
    <submittedName>
        <fullName evidence="2">Uncharacterized protein</fullName>
    </submittedName>
</protein>
<evidence type="ECO:0000313" key="2">
    <source>
        <dbReference type="EMBL" id="SEC15708.1"/>
    </source>
</evidence>
<sequence>MLSGMESIRTRNPRSALMSLEADAASARSGFACLFSDSDEYETALIAERRAQGRYQPPRSRWPIVMLLGVMLMVVGTVLLFN</sequence>
<dbReference type="Proteomes" id="UP000198992">
    <property type="component" value="Unassembled WGS sequence"/>
</dbReference>
<keyword evidence="1" id="KW-1133">Transmembrane helix</keyword>
<organism evidence="2 3">
    <name type="scientific">Bradyrhizobium erythrophlei</name>
    <dbReference type="NCBI Taxonomy" id="1437360"/>
    <lineage>
        <taxon>Bacteria</taxon>
        <taxon>Pseudomonadati</taxon>
        <taxon>Pseudomonadota</taxon>
        <taxon>Alphaproteobacteria</taxon>
        <taxon>Hyphomicrobiales</taxon>
        <taxon>Nitrobacteraceae</taxon>
        <taxon>Bradyrhizobium</taxon>
    </lineage>
</organism>
<keyword evidence="1" id="KW-0472">Membrane</keyword>
<accession>A0A1H4Q864</accession>
<dbReference type="AlphaFoldDB" id="A0A1H4Q864"/>
<proteinExistence type="predicted"/>
<keyword evidence="1" id="KW-0812">Transmembrane</keyword>
<dbReference type="EMBL" id="FNTH01000001">
    <property type="protein sequence ID" value="SEC15708.1"/>
    <property type="molecule type" value="Genomic_DNA"/>
</dbReference>
<reference evidence="2 3" key="1">
    <citation type="submission" date="2016-10" db="EMBL/GenBank/DDBJ databases">
        <authorList>
            <person name="de Groot N.N."/>
        </authorList>
    </citation>
    <scope>NUCLEOTIDE SEQUENCE [LARGE SCALE GENOMIC DNA]</scope>
    <source>
        <strain evidence="2 3">MT12</strain>
    </source>
</reference>
<name>A0A1H4Q864_9BRAD</name>
<evidence type="ECO:0000256" key="1">
    <source>
        <dbReference type="SAM" id="Phobius"/>
    </source>
</evidence>
<evidence type="ECO:0000313" key="3">
    <source>
        <dbReference type="Proteomes" id="UP000198992"/>
    </source>
</evidence>
<feature type="transmembrane region" description="Helical" evidence="1">
    <location>
        <begin position="62"/>
        <end position="81"/>
    </location>
</feature>
<gene>
    <name evidence="2" type="ORF">SAMN05444164_1167</name>
</gene>